<dbReference type="RefSeq" id="WP_008522673.1">
    <property type="nucleotide sequence ID" value="NZ_CM001376.1"/>
</dbReference>
<evidence type="ECO:0000256" key="5">
    <source>
        <dbReference type="ARBA" id="ARBA00022692"/>
    </source>
</evidence>
<evidence type="ECO:0000256" key="2">
    <source>
        <dbReference type="ARBA" id="ARBA00022448"/>
    </source>
</evidence>
<dbReference type="HOGENOM" id="CLU_050656_0_1_0"/>
<feature type="transmembrane region" description="Helical" evidence="9">
    <location>
        <begin position="309"/>
        <end position="332"/>
    </location>
</feature>
<evidence type="ECO:0000256" key="1">
    <source>
        <dbReference type="ARBA" id="ARBA00004429"/>
    </source>
</evidence>
<dbReference type="PANTHER" id="PTHR30574:SF1">
    <property type="entry name" value="SULPHUR TRANSPORT DOMAIN-CONTAINING PROTEIN"/>
    <property type="match status" value="1"/>
</dbReference>
<proteinExistence type="inferred from homology"/>
<dbReference type="Pfam" id="PF04143">
    <property type="entry name" value="Sulf_transp"/>
    <property type="match status" value="1"/>
</dbReference>
<evidence type="ECO:0000256" key="7">
    <source>
        <dbReference type="ARBA" id="ARBA00023136"/>
    </source>
</evidence>
<keyword evidence="3" id="KW-1003">Cell membrane</keyword>
<dbReference type="PANTHER" id="PTHR30574">
    <property type="entry name" value="INNER MEMBRANE PROTEIN YEDE"/>
    <property type="match status" value="1"/>
</dbReference>
<evidence type="ECO:0000313" key="10">
    <source>
        <dbReference type="EMBL" id="EHM12913.1"/>
    </source>
</evidence>
<keyword evidence="2" id="KW-0813">Transport</keyword>
<evidence type="ECO:0000256" key="6">
    <source>
        <dbReference type="ARBA" id="ARBA00022989"/>
    </source>
</evidence>
<name>H0UJQ4_9BACT</name>
<dbReference type="InterPro" id="IPR007272">
    <property type="entry name" value="Sulf_transp_TsuA/YedE"/>
</dbReference>
<organism evidence="10 11">
    <name type="scientific">Jonquetella anthropi DSM 22815</name>
    <dbReference type="NCBI Taxonomy" id="885272"/>
    <lineage>
        <taxon>Bacteria</taxon>
        <taxon>Thermotogati</taxon>
        <taxon>Synergistota</taxon>
        <taxon>Synergistia</taxon>
        <taxon>Synergistales</taxon>
        <taxon>Dethiosulfovibrionaceae</taxon>
        <taxon>Jonquetella</taxon>
    </lineage>
</organism>
<evidence type="ECO:0000256" key="4">
    <source>
        <dbReference type="ARBA" id="ARBA00022519"/>
    </source>
</evidence>
<protein>
    <submittedName>
        <fullName evidence="10">YeeE/YedE family protein (DUF395)</fullName>
    </submittedName>
</protein>
<feature type="transmembrane region" description="Helical" evidence="9">
    <location>
        <begin position="245"/>
        <end position="269"/>
    </location>
</feature>
<accession>H0UJQ4</accession>
<keyword evidence="5 9" id="KW-0812">Transmembrane</keyword>
<comment type="similarity">
    <text evidence="8">Belongs to the TsuA/YedE (TC 9.B.102) family.</text>
</comment>
<dbReference type="eggNOG" id="COG2391">
    <property type="taxonomic scope" value="Bacteria"/>
</dbReference>
<keyword evidence="4" id="KW-0997">Cell inner membrane</keyword>
<dbReference type="AlphaFoldDB" id="H0UJQ4"/>
<reference evidence="10 11" key="1">
    <citation type="submission" date="2011-11" db="EMBL/GenBank/DDBJ databases">
        <title>The Noncontiguous Finished genome of Jonquetella anthropi DSM 22815.</title>
        <authorList>
            <consortium name="US DOE Joint Genome Institute (JGI-PGF)"/>
            <person name="Lucas S."/>
            <person name="Copeland A."/>
            <person name="Lapidus A."/>
            <person name="Glavina del Rio T."/>
            <person name="Dalin E."/>
            <person name="Tice H."/>
            <person name="Bruce D."/>
            <person name="Goodwin L."/>
            <person name="Pitluck S."/>
            <person name="Peters L."/>
            <person name="Mikhailova N."/>
            <person name="Held B."/>
            <person name="Kyrpides N."/>
            <person name="Mavromatis K."/>
            <person name="Ivanova N."/>
            <person name="Markowitz V."/>
            <person name="Cheng J.-F."/>
            <person name="Hugenholtz P."/>
            <person name="Woyke T."/>
            <person name="Wu D."/>
            <person name="Gronow S."/>
            <person name="Wellnitz S."/>
            <person name="Brambilla E."/>
            <person name="Klenk H.-P."/>
            <person name="Eisen J.A."/>
        </authorList>
    </citation>
    <scope>NUCLEOTIDE SEQUENCE [LARGE SCALE GENOMIC DNA]</scope>
    <source>
        <strain evidence="10 11">DSM 22815</strain>
    </source>
</reference>
<comment type="subcellular location">
    <subcellularLocation>
        <location evidence="1">Cell inner membrane</location>
        <topology evidence="1">Multi-pass membrane protein</topology>
    </subcellularLocation>
</comment>
<dbReference type="Proteomes" id="UP000003806">
    <property type="component" value="Chromosome"/>
</dbReference>
<dbReference type="EMBL" id="CM001376">
    <property type="protein sequence ID" value="EHM12913.1"/>
    <property type="molecule type" value="Genomic_DNA"/>
</dbReference>
<keyword evidence="7 9" id="KW-0472">Membrane</keyword>
<evidence type="ECO:0000256" key="9">
    <source>
        <dbReference type="SAM" id="Phobius"/>
    </source>
</evidence>
<keyword evidence="6 9" id="KW-1133">Transmembrane helix</keyword>
<dbReference type="GO" id="GO:0005886">
    <property type="term" value="C:plasma membrane"/>
    <property type="evidence" value="ECO:0007669"/>
    <property type="project" value="UniProtKB-SubCell"/>
</dbReference>
<dbReference type="STRING" id="885272.JonanDRAFT_0508"/>
<evidence type="ECO:0000313" key="11">
    <source>
        <dbReference type="Proteomes" id="UP000003806"/>
    </source>
</evidence>
<feature type="transmembrane region" description="Helical" evidence="9">
    <location>
        <begin position="150"/>
        <end position="167"/>
    </location>
</feature>
<feature type="transmembrane region" description="Helical" evidence="9">
    <location>
        <begin position="39"/>
        <end position="57"/>
    </location>
</feature>
<feature type="transmembrane region" description="Helical" evidence="9">
    <location>
        <begin position="69"/>
        <end position="97"/>
    </location>
</feature>
<feature type="transmembrane region" description="Helical" evidence="9">
    <location>
        <begin position="281"/>
        <end position="303"/>
    </location>
</feature>
<sequence length="340" mass="36846">MLSGLLMGFGFGFLLKRSRICMAGGLRDVYLEKRLTGLWVMLLMIFVHSVIYFWLVERGLVPAPEFKDFPLVATVIGGLFFGFGAVMCNGCITMSLVKTGDGRLAGVMSLLSFMLFATSSKQGFLSPLVKQIQSVANVPNNFVTSLPFNPLYFSAVCLAVVVIFAIIDKKKEAVGFALPPSRTGLNHLFFERIWDRRFTAALIGVLAGFSFYFSFLTGRNGGWGITTPIVSWVNAFSFGTYKLSWASYFVLGIIIGSFVCAAGSCEFSFKGTDGPTLVRSFIGGAFMAFGAVLGQGCLVGHGITGTARLSVQAWVGLLSIVGGLWLGAWVYYARQLSAKK</sequence>
<dbReference type="OrthoDB" id="9814020at2"/>
<evidence type="ECO:0000256" key="8">
    <source>
        <dbReference type="ARBA" id="ARBA00035655"/>
    </source>
</evidence>
<evidence type="ECO:0000256" key="3">
    <source>
        <dbReference type="ARBA" id="ARBA00022475"/>
    </source>
</evidence>
<gene>
    <name evidence="10" type="ORF">JonanDRAFT_0508</name>
</gene>
<keyword evidence="11" id="KW-1185">Reference proteome</keyword>
<feature type="transmembrane region" description="Helical" evidence="9">
    <location>
        <begin position="198"/>
        <end position="215"/>
    </location>
</feature>